<organism evidence="2 3">
    <name type="scientific">Calderihabitans maritimus</name>
    <dbReference type="NCBI Taxonomy" id="1246530"/>
    <lineage>
        <taxon>Bacteria</taxon>
        <taxon>Bacillati</taxon>
        <taxon>Bacillota</taxon>
        <taxon>Clostridia</taxon>
        <taxon>Neomoorellales</taxon>
        <taxon>Calderihabitantaceae</taxon>
        <taxon>Calderihabitans</taxon>
    </lineage>
</organism>
<evidence type="ECO:0000313" key="2">
    <source>
        <dbReference type="EMBL" id="GAW92655.1"/>
    </source>
</evidence>
<dbReference type="AlphaFoldDB" id="A0A1Z5HTL2"/>
<gene>
    <name evidence="2" type="ORF">KKC1_18060</name>
</gene>
<protein>
    <submittedName>
        <fullName evidence="2">Uncharacterized protein</fullName>
    </submittedName>
</protein>
<comment type="caution">
    <text evidence="2">The sequence shown here is derived from an EMBL/GenBank/DDBJ whole genome shotgun (WGS) entry which is preliminary data.</text>
</comment>
<evidence type="ECO:0000256" key="1">
    <source>
        <dbReference type="SAM" id="MobiDB-lite"/>
    </source>
</evidence>
<sequence>MKLLENEPEVAEKLIEFSGTRPEVRSVCGVDKDKPAGHMYSSPAQFEETG</sequence>
<proteinExistence type="predicted"/>
<name>A0A1Z5HTL2_9FIRM</name>
<dbReference type="EMBL" id="BDGJ01000088">
    <property type="protein sequence ID" value="GAW92655.1"/>
    <property type="molecule type" value="Genomic_DNA"/>
</dbReference>
<accession>A0A1Z5HTL2</accession>
<evidence type="ECO:0000313" key="3">
    <source>
        <dbReference type="Proteomes" id="UP000197032"/>
    </source>
</evidence>
<reference evidence="3" key="1">
    <citation type="journal article" date="2017" name="Appl. Environ. Microbiol.">
        <title>Genomic analysis of Calderihabitans maritimus KKC1, a thermophilic hydrogenogenic carboxydotrophic bacterium isolated from marine sediment.</title>
        <authorList>
            <person name="Omae K."/>
            <person name="Yoneda Y."/>
            <person name="Fukuyama Y."/>
            <person name="Yoshida T."/>
            <person name="Sako Y."/>
        </authorList>
    </citation>
    <scope>NUCLEOTIDE SEQUENCE [LARGE SCALE GENOMIC DNA]</scope>
    <source>
        <strain evidence="3">KKC1</strain>
    </source>
</reference>
<keyword evidence="3" id="KW-1185">Reference proteome</keyword>
<feature type="region of interest" description="Disordered" evidence="1">
    <location>
        <begin position="29"/>
        <end position="50"/>
    </location>
</feature>
<dbReference type="Proteomes" id="UP000197032">
    <property type="component" value="Unassembled WGS sequence"/>
</dbReference>